<proteinExistence type="predicted"/>
<dbReference type="RefSeq" id="WP_344799270.1">
    <property type="nucleotide sequence ID" value="NZ_BAABBN010000007.1"/>
</dbReference>
<name>A0ABP7MUI8_9GAMM</name>
<dbReference type="Proteomes" id="UP001501565">
    <property type="component" value="Unassembled WGS sequence"/>
</dbReference>
<reference evidence="2" key="1">
    <citation type="journal article" date="2019" name="Int. J. Syst. Evol. Microbiol.">
        <title>The Global Catalogue of Microorganisms (GCM) 10K type strain sequencing project: providing services to taxonomists for standard genome sequencing and annotation.</title>
        <authorList>
            <consortium name="The Broad Institute Genomics Platform"/>
            <consortium name="The Broad Institute Genome Sequencing Center for Infectious Disease"/>
            <person name="Wu L."/>
            <person name="Ma J."/>
        </authorList>
    </citation>
    <scope>NUCLEOTIDE SEQUENCE [LARGE SCALE GENOMIC DNA]</scope>
    <source>
        <strain evidence="2">JCM 17551</strain>
    </source>
</reference>
<organism evidence="1 2">
    <name type="scientific">Litoribacillus peritrichatus</name>
    <dbReference type="NCBI Taxonomy" id="718191"/>
    <lineage>
        <taxon>Bacteria</taxon>
        <taxon>Pseudomonadati</taxon>
        <taxon>Pseudomonadota</taxon>
        <taxon>Gammaproteobacteria</taxon>
        <taxon>Oceanospirillales</taxon>
        <taxon>Oceanospirillaceae</taxon>
        <taxon>Litoribacillus</taxon>
    </lineage>
</organism>
<dbReference type="EMBL" id="BAABBN010000007">
    <property type="protein sequence ID" value="GAA3930472.1"/>
    <property type="molecule type" value="Genomic_DNA"/>
</dbReference>
<evidence type="ECO:0000313" key="2">
    <source>
        <dbReference type="Proteomes" id="UP001501565"/>
    </source>
</evidence>
<accession>A0ABP7MUI8</accession>
<evidence type="ECO:0000313" key="1">
    <source>
        <dbReference type="EMBL" id="GAA3930472.1"/>
    </source>
</evidence>
<sequence>MIRQQYKRTIFTTNYINSPTSTCISDTNALAACARSFAHGIAVTGAFSHVYDRRKGLQLFKPSKSGDFGSNELLKITNIDQIK</sequence>
<keyword evidence="2" id="KW-1185">Reference proteome</keyword>
<protein>
    <submittedName>
        <fullName evidence="1">Uncharacterized protein</fullName>
    </submittedName>
</protein>
<comment type="caution">
    <text evidence="1">The sequence shown here is derived from an EMBL/GenBank/DDBJ whole genome shotgun (WGS) entry which is preliminary data.</text>
</comment>
<gene>
    <name evidence="1" type="ORF">GCM10022277_28980</name>
</gene>